<accession>A1RTH3</accession>
<dbReference type="STRING" id="384616.Pisl_1083"/>
<sequence length="205" mass="22341">MINLGADLTPLDFLTAIVALYVVVDPIGNVPLFVALTAKLDKTRKRRVLILSVLVAASVLVLFATFGIEIFGYFGVRLGDFVIASGLILTAFSLYQLLRPYEQTISSNGLEVAIVPLAVPFLAGPASISYVLLLSKYMGVFPTLFVIFTVSVLTLFTLYISEFILKILGMLGVRVLEKIMLIISVAIGISLIRRGLQLWSAELLT</sequence>
<keyword evidence="6 7" id="KW-0472">Membrane</keyword>
<evidence type="ECO:0000256" key="1">
    <source>
        <dbReference type="ARBA" id="ARBA00004651"/>
    </source>
</evidence>
<evidence type="ECO:0000256" key="6">
    <source>
        <dbReference type="ARBA" id="ARBA00023136"/>
    </source>
</evidence>
<dbReference type="PANTHER" id="PTHR33508:SF1">
    <property type="entry name" value="UPF0056 MEMBRANE PROTEIN YHCE"/>
    <property type="match status" value="1"/>
</dbReference>
<dbReference type="GeneID" id="4617080"/>
<dbReference type="HOGENOM" id="CLU_079909_2_1_2"/>
<dbReference type="OrthoDB" id="10856at2157"/>
<reference evidence="8" key="1">
    <citation type="submission" date="2006-12" db="EMBL/GenBank/DDBJ databases">
        <title>Complete sequence of Pyrobaculum islandicum DSM 4184.</title>
        <authorList>
            <person name="Copeland A."/>
            <person name="Lucas S."/>
            <person name="Lapidus A."/>
            <person name="Barry K."/>
            <person name="Detter J.C."/>
            <person name="Glavina del Rio T."/>
            <person name="Dalin E."/>
            <person name="Tice H."/>
            <person name="Pitluck S."/>
            <person name="Meincke L."/>
            <person name="Brettin T."/>
            <person name="Bruce D."/>
            <person name="Han C."/>
            <person name="Tapia R."/>
            <person name="Gilna P."/>
            <person name="Schmutz J."/>
            <person name="Larimer F."/>
            <person name="Land M."/>
            <person name="Hauser L."/>
            <person name="Kyrpides N."/>
            <person name="Mikhailova N."/>
            <person name="Cozen A.E."/>
            <person name="Fitz-Gibbon S.T."/>
            <person name="House C.H."/>
            <person name="Saltikov C."/>
            <person name="Lowe T."/>
            <person name="Richardson P."/>
        </authorList>
    </citation>
    <scope>NUCLEOTIDE SEQUENCE [LARGE SCALE GENOMIC DNA]</scope>
    <source>
        <strain evidence="8">DSM 4184</strain>
    </source>
</reference>
<dbReference type="PANTHER" id="PTHR33508">
    <property type="entry name" value="UPF0056 MEMBRANE PROTEIN YHCE"/>
    <property type="match status" value="1"/>
</dbReference>
<protein>
    <recommendedName>
        <fullName evidence="7">UPF0056 membrane protein</fullName>
    </recommendedName>
</protein>
<dbReference type="InterPro" id="IPR002771">
    <property type="entry name" value="Multi_antbiot-R_MarC"/>
</dbReference>
<feature type="transmembrane region" description="Helical" evidence="7">
    <location>
        <begin position="13"/>
        <end position="36"/>
    </location>
</feature>
<keyword evidence="4 7" id="KW-0812">Transmembrane</keyword>
<evidence type="ECO:0000256" key="3">
    <source>
        <dbReference type="ARBA" id="ARBA00022475"/>
    </source>
</evidence>
<dbReference type="GO" id="GO:0005886">
    <property type="term" value="C:plasma membrane"/>
    <property type="evidence" value="ECO:0007669"/>
    <property type="project" value="UniProtKB-SubCell"/>
</dbReference>
<proteinExistence type="inferred from homology"/>
<comment type="similarity">
    <text evidence="2 7">Belongs to the UPF0056 (MarC) family.</text>
</comment>
<name>A1RTH3_PYRIL</name>
<evidence type="ECO:0000256" key="2">
    <source>
        <dbReference type="ARBA" id="ARBA00009784"/>
    </source>
</evidence>
<evidence type="ECO:0000313" key="8">
    <source>
        <dbReference type="EMBL" id="ABL88255.1"/>
    </source>
</evidence>
<feature type="transmembrane region" description="Helical" evidence="7">
    <location>
        <begin position="81"/>
        <end position="98"/>
    </location>
</feature>
<evidence type="ECO:0000256" key="5">
    <source>
        <dbReference type="ARBA" id="ARBA00022989"/>
    </source>
</evidence>
<comment type="subcellular location">
    <subcellularLocation>
        <location evidence="1 7">Cell membrane</location>
        <topology evidence="1 7">Multi-pass membrane protein</topology>
    </subcellularLocation>
</comment>
<keyword evidence="9" id="KW-1185">Reference proteome</keyword>
<feature type="transmembrane region" description="Helical" evidence="7">
    <location>
        <begin position="139"/>
        <end position="159"/>
    </location>
</feature>
<dbReference type="eggNOG" id="arCOG01997">
    <property type="taxonomic scope" value="Archaea"/>
</dbReference>
<feature type="transmembrane region" description="Helical" evidence="7">
    <location>
        <begin position="110"/>
        <end position="133"/>
    </location>
</feature>
<evidence type="ECO:0000256" key="7">
    <source>
        <dbReference type="RuleBase" id="RU362048"/>
    </source>
</evidence>
<evidence type="ECO:0000313" key="9">
    <source>
        <dbReference type="Proteomes" id="UP000002595"/>
    </source>
</evidence>
<dbReference type="Pfam" id="PF01914">
    <property type="entry name" value="MarC"/>
    <property type="match status" value="1"/>
</dbReference>
<feature type="transmembrane region" description="Helical" evidence="7">
    <location>
        <begin position="48"/>
        <end position="75"/>
    </location>
</feature>
<dbReference type="RefSeq" id="WP_011762830.1">
    <property type="nucleotide sequence ID" value="NC_008701.1"/>
</dbReference>
<dbReference type="Proteomes" id="UP000002595">
    <property type="component" value="Chromosome"/>
</dbReference>
<feature type="transmembrane region" description="Helical" evidence="7">
    <location>
        <begin position="179"/>
        <end position="196"/>
    </location>
</feature>
<keyword evidence="3" id="KW-1003">Cell membrane</keyword>
<keyword evidence="5 7" id="KW-1133">Transmembrane helix</keyword>
<evidence type="ECO:0000256" key="4">
    <source>
        <dbReference type="ARBA" id="ARBA00022692"/>
    </source>
</evidence>
<organism evidence="8 9">
    <name type="scientific">Pyrobaculum islandicum (strain DSM 4184 / JCM 9189 / GEO3)</name>
    <dbReference type="NCBI Taxonomy" id="384616"/>
    <lineage>
        <taxon>Archaea</taxon>
        <taxon>Thermoproteota</taxon>
        <taxon>Thermoprotei</taxon>
        <taxon>Thermoproteales</taxon>
        <taxon>Thermoproteaceae</taxon>
        <taxon>Pyrobaculum</taxon>
    </lineage>
</organism>
<dbReference type="KEGG" id="pis:Pisl_1083"/>
<gene>
    <name evidence="8" type="ordered locus">Pisl_1083</name>
</gene>
<dbReference type="AlphaFoldDB" id="A1RTH3"/>
<dbReference type="EMBL" id="CP000504">
    <property type="protein sequence ID" value="ABL88255.1"/>
    <property type="molecule type" value="Genomic_DNA"/>
</dbReference>